<dbReference type="Proteomes" id="UP000072421">
    <property type="component" value="Chromosome"/>
</dbReference>
<evidence type="ECO:0000256" key="11">
    <source>
        <dbReference type="ARBA" id="ARBA00022989"/>
    </source>
</evidence>
<evidence type="ECO:0000256" key="1">
    <source>
        <dbReference type="ARBA" id="ARBA00000085"/>
    </source>
</evidence>
<evidence type="ECO:0000259" key="15">
    <source>
        <dbReference type="PROSITE" id="PS50109"/>
    </source>
</evidence>
<proteinExistence type="predicted"/>
<keyword evidence="4" id="KW-1003">Cell membrane</keyword>
<evidence type="ECO:0000256" key="4">
    <source>
        <dbReference type="ARBA" id="ARBA00022475"/>
    </source>
</evidence>
<evidence type="ECO:0000256" key="5">
    <source>
        <dbReference type="ARBA" id="ARBA00022553"/>
    </source>
</evidence>
<evidence type="ECO:0000256" key="8">
    <source>
        <dbReference type="ARBA" id="ARBA00022741"/>
    </source>
</evidence>
<dbReference type="GO" id="GO:0000155">
    <property type="term" value="F:phosphorelay sensor kinase activity"/>
    <property type="evidence" value="ECO:0007669"/>
    <property type="project" value="InterPro"/>
</dbReference>
<organism evidence="16">
    <name type="scientific">Collimonas fungivorans</name>
    <dbReference type="NCBI Taxonomy" id="158899"/>
    <lineage>
        <taxon>Bacteria</taxon>
        <taxon>Pseudomonadati</taxon>
        <taxon>Pseudomonadota</taxon>
        <taxon>Betaproteobacteria</taxon>
        <taxon>Burkholderiales</taxon>
        <taxon>Oxalobacteraceae</taxon>
        <taxon>Collimonas</taxon>
    </lineage>
</organism>
<dbReference type="InterPro" id="IPR050482">
    <property type="entry name" value="Sensor_HK_TwoCompSys"/>
</dbReference>
<keyword evidence="5" id="KW-0597">Phosphoprotein</keyword>
<comment type="catalytic activity">
    <reaction evidence="1">
        <text>ATP + protein L-histidine = ADP + protein N-phospho-L-histidine.</text>
        <dbReference type="EC" id="2.7.13.3"/>
    </reaction>
</comment>
<dbReference type="GO" id="GO:0046983">
    <property type="term" value="F:protein dimerization activity"/>
    <property type="evidence" value="ECO:0007669"/>
    <property type="project" value="InterPro"/>
</dbReference>
<dbReference type="Pfam" id="PF17200">
    <property type="entry name" value="sCache_2"/>
    <property type="match status" value="1"/>
</dbReference>
<dbReference type="SMART" id="SM00387">
    <property type="entry name" value="HATPase_c"/>
    <property type="match status" value="1"/>
</dbReference>
<dbReference type="RefSeq" id="WP_082814532.1">
    <property type="nucleotide sequence ID" value="NZ_CP013232.1"/>
</dbReference>
<name>A0A127P5V0_9BURK</name>
<protein>
    <recommendedName>
        <fullName evidence="3">histidine kinase</fullName>
        <ecNumber evidence="3">2.7.13.3</ecNumber>
    </recommendedName>
</protein>
<keyword evidence="11 14" id="KW-1133">Transmembrane helix</keyword>
<keyword evidence="13 14" id="KW-0472">Membrane</keyword>
<dbReference type="PATRIC" id="fig|158899.10.peg.486"/>
<evidence type="ECO:0000256" key="12">
    <source>
        <dbReference type="ARBA" id="ARBA00023012"/>
    </source>
</evidence>
<dbReference type="GO" id="GO:0005886">
    <property type="term" value="C:plasma membrane"/>
    <property type="evidence" value="ECO:0007669"/>
    <property type="project" value="UniProtKB-SubCell"/>
</dbReference>
<feature type="domain" description="Histidine kinase" evidence="15">
    <location>
        <begin position="257"/>
        <end position="450"/>
    </location>
</feature>
<dbReference type="Gene3D" id="3.30.450.20">
    <property type="entry name" value="PAS domain"/>
    <property type="match status" value="1"/>
</dbReference>
<dbReference type="PROSITE" id="PS50109">
    <property type="entry name" value="HIS_KIN"/>
    <property type="match status" value="1"/>
</dbReference>
<evidence type="ECO:0000313" key="16">
    <source>
        <dbReference type="EMBL" id="AMO93212.1"/>
    </source>
</evidence>
<feature type="transmembrane region" description="Helical" evidence="14">
    <location>
        <begin position="7"/>
        <end position="27"/>
    </location>
</feature>
<evidence type="ECO:0000256" key="2">
    <source>
        <dbReference type="ARBA" id="ARBA00004651"/>
    </source>
</evidence>
<accession>A0A127P5V0</accession>
<keyword evidence="8" id="KW-0547">Nucleotide-binding</keyword>
<dbReference type="OrthoDB" id="9813412at2"/>
<evidence type="ECO:0000256" key="7">
    <source>
        <dbReference type="ARBA" id="ARBA00022692"/>
    </source>
</evidence>
<evidence type="ECO:0000256" key="6">
    <source>
        <dbReference type="ARBA" id="ARBA00022679"/>
    </source>
</evidence>
<evidence type="ECO:0000256" key="9">
    <source>
        <dbReference type="ARBA" id="ARBA00022777"/>
    </source>
</evidence>
<evidence type="ECO:0000256" key="10">
    <source>
        <dbReference type="ARBA" id="ARBA00022840"/>
    </source>
</evidence>
<evidence type="ECO:0000313" key="17">
    <source>
        <dbReference type="Proteomes" id="UP000072421"/>
    </source>
</evidence>
<dbReference type="EMBL" id="CP013232">
    <property type="protein sequence ID" value="AMO93212.1"/>
    <property type="molecule type" value="Genomic_DNA"/>
</dbReference>
<keyword evidence="10" id="KW-0067">ATP-binding</keyword>
<keyword evidence="7 14" id="KW-0812">Transmembrane</keyword>
<keyword evidence="12" id="KW-0902">Two-component regulatory system</keyword>
<dbReference type="EC" id="2.7.13.3" evidence="3"/>
<dbReference type="Gene3D" id="1.20.5.1930">
    <property type="match status" value="1"/>
</dbReference>
<sequence>MGFQIKIVLLSVIPSLVAMSVAIAMLYQESNELIKEQSNLVRTEAIDVKKREQKSYMAGVMRDVRAIYDSGMDDAATKENVKSIIRSWSPGGMDGRLFLTDYSGRNLLRDSAKSVAEDASELEPSSSRELLGIGAVPQLLSRARAGGGFEQYLSKNPKVNTISQTLGYVELLDRWNWVIGMEVYLNDIDQNIEKLRALHDKHLSHVIWQMLDAVLIAVVMTCMIMFKLNEKTRGLADVALTELNQRIFKSQEEERAQVARELHDGISQLIVSAKFAFESANTDPSPETKQLTFQRGMDRLHQAIQEIRLVSHALRSPLLDDLGLSVALTELCREFAERTGLEIKCKVPEDETTVPEHVAIALYRVTQEALSNIDRHAAATRALISFTVERGFAVLSIADNGRGIDHSEVCTGKRPGLGLRNMRERVSAFNGRVSIASSEKGTTILVRVML</sequence>
<dbReference type="InterPro" id="IPR003594">
    <property type="entry name" value="HATPase_dom"/>
</dbReference>
<keyword evidence="9 16" id="KW-0418">Kinase</keyword>
<dbReference type="InterPro" id="IPR011712">
    <property type="entry name" value="Sig_transdc_His_kin_sub3_dim/P"/>
</dbReference>
<evidence type="ECO:0000256" key="13">
    <source>
        <dbReference type="ARBA" id="ARBA00023136"/>
    </source>
</evidence>
<dbReference type="AlphaFoldDB" id="A0A127P5V0"/>
<dbReference type="Gene3D" id="3.30.565.10">
    <property type="entry name" value="Histidine kinase-like ATPase, C-terminal domain"/>
    <property type="match status" value="1"/>
</dbReference>
<dbReference type="Pfam" id="PF07730">
    <property type="entry name" value="HisKA_3"/>
    <property type="match status" value="1"/>
</dbReference>
<dbReference type="InterPro" id="IPR036890">
    <property type="entry name" value="HATPase_C_sf"/>
</dbReference>
<dbReference type="Pfam" id="PF02518">
    <property type="entry name" value="HATPase_c"/>
    <property type="match status" value="1"/>
</dbReference>
<gene>
    <name evidence="16" type="ORF">CFter6_0481</name>
</gene>
<dbReference type="PANTHER" id="PTHR24421">
    <property type="entry name" value="NITRATE/NITRITE SENSOR PROTEIN NARX-RELATED"/>
    <property type="match status" value="1"/>
</dbReference>
<dbReference type="SUPFAM" id="SSF55874">
    <property type="entry name" value="ATPase domain of HSP90 chaperone/DNA topoisomerase II/histidine kinase"/>
    <property type="match status" value="1"/>
</dbReference>
<dbReference type="CDD" id="cd16917">
    <property type="entry name" value="HATPase_UhpB-NarQ-NarX-like"/>
    <property type="match status" value="1"/>
</dbReference>
<keyword evidence="6" id="KW-0808">Transferase</keyword>
<comment type="subcellular location">
    <subcellularLocation>
        <location evidence="2">Cell membrane</location>
        <topology evidence="2">Multi-pass membrane protein</topology>
    </subcellularLocation>
</comment>
<dbReference type="InterPro" id="IPR033480">
    <property type="entry name" value="sCache_2"/>
</dbReference>
<evidence type="ECO:0000256" key="3">
    <source>
        <dbReference type="ARBA" id="ARBA00012438"/>
    </source>
</evidence>
<dbReference type="PANTHER" id="PTHR24421:SF10">
    <property type="entry name" value="NITRATE_NITRITE SENSOR PROTEIN NARQ"/>
    <property type="match status" value="1"/>
</dbReference>
<reference evidence="16 17" key="1">
    <citation type="submission" date="2015-11" db="EMBL/GenBank/DDBJ databases">
        <title>Exploring the genomic traits of fungus-feeding bacterial genus Collimonas.</title>
        <authorList>
            <person name="Song C."/>
            <person name="Schmidt R."/>
            <person name="de Jager V."/>
            <person name="Krzyzanowska D."/>
            <person name="Jongedijk E."/>
            <person name="Cankar K."/>
            <person name="Beekwilder J."/>
            <person name="van Veen A."/>
            <person name="de Boer W."/>
            <person name="van Veen J.A."/>
            <person name="Garbeva P."/>
        </authorList>
    </citation>
    <scope>NUCLEOTIDE SEQUENCE [LARGE SCALE GENOMIC DNA]</scope>
    <source>
        <strain evidence="16 17">Ter6</strain>
    </source>
</reference>
<evidence type="ECO:0000256" key="14">
    <source>
        <dbReference type="SAM" id="Phobius"/>
    </source>
</evidence>
<dbReference type="InterPro" id="IPR005467">
    <property type="entry name" value="His_kinase_dom"/>
</dbReference>
<dbReference type="GO" id="GO:0005524">
    <property type="term" value="F:ATP binding"/>
    <property type="evidence" value="ECO:0007669"/>
    <property type="project" value="UniProtKB-KW"/>
</dbReference>